<keyword evidence="2" id="KW-1185">Reference proteome</keyword>
<gene>
    <name evidence="1" type="ORF">MLD38_014605</name>
</gene>
<evidence type="ECO:0000313" key="1">
    <source>
        <dbReference type="EMBL" id="KAI4376898.1"/>
    </source>
</evidence>
<organism evidence="1 2">
    <name type="scientific">Melastoma candidum</name>
    <dbReference type="NCBI Taxonomy" id="119954"/>
    <lineage>
        <taxon>Eukaryota</taxon>
        <taxon>Viridiplantae</taxon>
        <taxon>Streptophyta</taxon>
        <taxon>Embryophyta</taxon>
        <taxon>Tracheophyta</taxon>
        <taxon>Spermatophyta</taxon>
        <taxon>Magnoliopsida</taxon>
        <taxon>eudicotyledons</taxon>
        <taxon>Gunneridae</taxon>
        <taxon>Pentapetalae</taxon>
        <taxon>rosids</taxon>
        <taxon>malvids</taxon>
        <taxon>Myrtales</taxon>
        <taxon>Melastomataceae</taxon>
        <taxon>Melastomatoideae</taxon>
        <taxon>Melastomateae</taxon>
        <taxon>Melastoma</taxon>
    </lineage>
</organism>
<evidence type="ECO:0000313" key="2">
    <source>
        <dbReference type="Proteomes" id="UP001057402"/>
    </source>
</evidence>
<name>A0ACB9REH4_9MYRT</name>
<accession>A0ACB9REH4</accession>
<comment type="caution">
    <text evidence="1">The sequence shown here is derived from an EMBL/GenBank/DDBJ whole genome shotgun (WGS) entry which is preliminary data.</text>
</comment>
<sequence>MGGDQKCSYDRQVAGRLEKYKVNREEEVVTGCLVNAKACQREAERAEGEAEAFLHSPKERIPEQHPETGFEHRSRADHQKRRET</sequence>
<protein>
    <submittedName>
        <fullName evidence="1">Uncharacterized protein</fullName>
    </submittedName>
</protein>
<proteinExistence type="predicted"/>
<reference evidence="2" key="1">
    <citation type="journal article" date="2023" name="Front. Plant Sci.">
        <title>Chromosomal-level genome assembly of Melastoma candidum provides insights into trichome evolution.</title>
        <authorList>
            <person name="Zhong Y."/>
            <person name="Wu W."/>
            <person name="Sun C."/>
            <person name="Zou P."/>
            <person name="Liu Y."/>
            <person name="Dai S."/>
            <person name="Zhou R."/>
        </authorList>
    </citation>
    <scope>NUCLEOTIDE SEQUENCE [LARGE SCALE GENOMIC DNA]</scope>
</reference>
<dbReference type="EMBL" id="CM042883">
    <property type="protein sequence ID" value="KAI4376898.1"/>
    <property type="molecule type" value="Genomic_DNA"/>
</dbReference>
<dbReference type="Proteomes" id="UP001057402">
    <property type="component" value="Chromosome 4"/>
</dbReference>